<evidence type="ECO:0000256" key="6">
    <source>
        <dbReference type="SAM" id="MobiDB-lite"/>
    </source>
</evidence>
<organism evidence="8 9">
    <name type="scientific">Penicillium bovifimosum</name>
    <dbReference type="NCBI Taxonomy" id="126998"/>
    <lineage>
        <taxon>Eukaryota</taxon>
        <taxon>Fungi</taxon>
        <taxon>Dikarya</taxon>
        <taxon>Ascomycota</taxon>
        <taxon>Pezizomycotina</taxon>
        <taxon>Eurotiomycetes</taxon>
        <taxon>Eurotiomycetidae</taxon>
        <taxon>Eurotiales</taxon>
        <taxon>Aspergillaceae</taxon>
        <taxon>Penicillium</taxon>
    </lineage>
</organism>
<evidence type="ECO:0000256" key="4">
    <source>
        <dbReference type="PROSITE-ProRule" id="PRU00175"/>
    </source>
</evidence>
<keyword evidence="1" id="KW-0479">Metal-binding</keyword>
<feature type="region of interest" description="Disordered" evidence="6">
    <location>
        <begin position="1"/>
        <end position="31"/>
    </location>
</feature>
<dbReference type="SUPFAM" id="SSF57850">
    <property type="entry name" value="RING/U-box"/>
    <property type="match status" value="1"/>
</dbReference>
<dbReference type="PANTHER" id="PTHR14879">
    <property type="entry name" value="CASPASE REGULATOR, RING FINGER DOMAIN-CONTAINING"/>
    <property type="match status" value="1"/>
</dbReference>
<evidence type="ECO:0000256" key="1">
    <source>
        <dbReference type="ARBA" id="ARBA00022723"/>
    </source>
</evidence>
<dbReference type="GO" id="GO:0008270">
    <property type="term" value="F:zinc ion binding"/>
    <property type="evidence" value="ECO:0007669"/>
    <property type="project" value="UniProtKB-KW"/>
</dbReference>
<evidence type="ECO:0000313" key="9">
    <source>
        <dbReference type="Proteomes" id="UP001149079"/>
    </source>
</evidence>
<dbReference type="Proteomes" id="UP001149079">
    <property type="component" value="Unassembled WGS sequence"/>
</dbReference>
<evidence type="ECO:0000256" key="3">
    <source>
        <dbReference type="ARBA" id="ARBA00022833"/>
    </source>
</evidence>
<gene>
    <name evidence="8" type="ORF">N7515_001247</name>
</gene>
<feature type="compositionally biased region" description="Basic and acidic residues" evidence="6">
    <location>
        <begin position="22"/>
        <end position="31"/>
    </location>
</feature>
<dbReference type="InterPro" id="IPR017907">
    <property type="entry name" value="Znf_RING_CS"/>
</dbReference>
<dbReference type="GeneID" id="81401161"/>
<dbReference type="SMART" id="SM00184">
    <property type="entry name" value="RING"/>
    <property type="match status" value="1"/>
</dbReference>
<evidence type="ECO:0000256" key="5">
    <source>
        <dbReference type="SAM" id="Coils"/>
    </source>
</evidence>
<name>A0A9W9H9C8_9EURO</name>
<protein>
    <recommendedName>
        <fullName evidence="7">RING-type domain-containing protein</fullName>
    </recommendedName>
</protein>
<dbReference type="InterPro" id="IPR051728">
    <property type="entry name" value="RING-FYVE_E3_ubiquitin-ligase"/>
</dbReference>
<proteinExistence type="predicted"/>
<comment type="caution">
    <text evidence="8">The sequence shown here is derived from an EMBL/GenBank/DDBJ whole genome shotgun (WGS) entry which is preliminary data.</text>
</comment>
<dbReference type="EMBL" id="JAPQKL010000002">
    <property type="protein sequence ID" value="KAJ5142460.1"/>
    <property type="molecule type" value="Genomic_DNA"/>
</dbReference>
<dbReference type="InterPro" id="IPR001841">
    <property type="entry name" value="Znf_RING"/>
</dbReference>
<reference evidence="8" key="2">
    <citation type="journal article" date="2023" name="IMA Fungus">
        <title>Comparative genomic study of the Penicillium genus elucidates a diverse pangenome and 15 lateral gene transfer events.</title>
        <authorList>
            <person name="Petersen C."/>
            <person name="Sorensen T."/>
            <person name="Nielsen M.R."/>
            <person name="Sondergaard T.E."/>
            <person name="Sorensen J.L."/>
            <person name="Fitzpatrick D.A."/>
            <person name="Frisvad J.C."/>
            <person name="Nielsen K.L."/>
        </authorList>
    </citation>
    <scope>NUCLEOTIDE SEQUENCE</scope>
    <source>
        <strain evidence="8">IBT 22155</strain>
    </source>
</reference>
<accession>A0A9W9H9C8</accession>
<sequence length="175" mass="20403">MASPSDTIIITDDEELPSLEPDSPRPRRAPRCDYSYREFENMIVEAVGDETETTPSRKRKRIETNEPSALDNAFGELRKAVSHKMQRLQEKNRKLRDELCQERQRHQKTEEELSQQREKRILECKICYMQPDRWMFVLCGHMVCRSCARSLATTEKCPICRAPITGYIGCYPFAG</sequence>
<dbReference type="OrthoDB" id="4361836at2759"/>
<dbReference type="Gene3D" id="3.30.40.10">
    <property type="entry name" value="Zinc/RING finger domain, C3HC4 (zinc finger)"/>
    <property type="match status" value="1"/>
</dbReference>
<keyword evidence="9" id="KW-1185">Reference proteome</keyword>
<dbReference type="InterPro" id="IPR013083">
    <property type="entry name" value="Znf_RING/FYVE/PHD"/>
</dbReference>
<dbReference type="Pfam" id="PF13920">
    <property type="entry name" value="zf-C3HC4_3"/>
    <property type="match status" value="1"/>
</dbReference>
<dbReference type="RefSeq" id="XP_056524104.1">
    <property type="nucleotide sequence ID" value="XM_056661991.1"/>
</dbReference>
<keyword evidence="2 4" id="KW-0863">Zinc-finger</keyword>
<dbReference type="PANTHER" id="PTHR14879:SF5">
    <property type="entry name" value="RING-TYPE DOMAIN-CONTAINING PROTEIN"/>
    <property type="match status" value="1"/>
</dbReference>
<evidence type="ECO:0000256" key="2">
    <source>
        <dbReference type="ARBA" id="ARBA00022771"/>
    </source>
</evidence>
<evidence type="ECO:0000259" key="7">
    <source>
        <dbReference type="PROSITE" id="PS50089"/>
    </source>
</evidence>
<keyword evidence="5" id="KW-0175">Coiled coil</keyword>
<evidence type="ECO:0000313" key="8">
    <source>
        <dbReference type="EMBL" id="KAJ5142460.1"/>
    </source>
</evidence>
<keyword evidence="3" id="KW-0862">Zinc</keyword>
<feature type="domain" description="RING-type" evidence="7">
    <location>
        <begin position="124"/>
        <end position="161"/>
    </location>
</feature>
<dbReference type="AlphaFoldDB" id="A0A9W9H9C8"/>
<dbReference type="PROSITE" id="PS00518">
    <property type="entry name" value="ZF_RING_1"/>
    <property type="match status" value="1"/>
</dbReference>
<feature type="coiled-coil region" evidence="5">
    <location>
        <begin position="78"/>
        <end position="116"/>
    </location>
</feature>
<dbReference type="PROSITE" id="PS50089">
    <property type="entry name" value="ZF_RING_2"/>
    <property type="match status" value="1"/>
</dbReference>
<reference evidence="8" key="1">
    <citation type="submission" date="2022-11" db="EMBL/GenBank/DDBJ databases">
        <authorList>
            <person name="Petersen C."/>
        </authorList>
    </citation>
    <scope>NUCLEOTIDE SEQUENCE</scope>
    <source>
        <strain evidence="8">IBT 22155</strain>
    </source>
</reference>